<dbReference type="Gene3D" id="3.10.310.50">
    <property type="match status" value="1"/>
</dbReference>
<dbReference type="EMBL" id="JAMOIL010000010">
    <property type="protein sequence ID" value="MCM0620419.1"/>
    <property type="molecule type" value="Genomic_DNA"/>
</dbReference>
<sequence>MRRAPSSLLPALLVGLALLLSGAVVAPASASGTVEGVDLCSTDVVSDPAGVLDVARVQRAARPLERAGFTVKVLATRRVPGTGGLDAAVADLRATCDEWGWRRGGGRSLLVLAVATRDERVGAYFDGAATSTFDRSYEAVVDDMAGRFTAGAWTAGMVGALEAFDRRWSRAGASTGSGSGAGSGSGSGVSGGGVGARDVRGTSDGAGPAGTPWGLLAAVVLVVLVVGLWGGLALLRRRRQRAAARRDLTTALDGLAAAWLAVEEGSELEHARVAALPAVDDVALTAVRAGHAEAERLGEAGERTWLDVGERLTSARVARLGTDEARAETATVLGATEQLVAARAGFERVGLLIDGYEAAGAAVPGRCGALRDAAADLDRLVSRRRGEGYFCSTSLDAGERARAGAEEAERTSAERRHGDSAALLDVAEARVAEHTALVEDLPAFRDRVLADLGGVRDRLPELDRRLATADAVLADLAGTYEEGCHADVREALGAARTLRAGLDARLTAAEQAAGMDTQQFAQAREAVDGAAADVEVVVERSDLPAQRRERLASLAAQLPGRAEQVGLAATRLESDVARHAEAVGYLSPVPQVSPLLARARALTAALALPRPALLEVEAETVALGGEIEGLRARVDTVVAEHAAAQQALAAARAAVERAGRETVGADVGPGSRQAAALAAQQLADVHRLASLAAIADGAARVRRDADAAASRARSERDAARRRRASASSASFLGGSGRGRSGGSGLGGGGRSRGFGGGGSRGFGGGGGSRGFGGGGGSRGFGGGGGGRRGR</sequence>
<feature type="region of interest" description="Disordered" evidence="1">
    <location>
        <begin position="174"/>
        <end position="205"/>
    </location>
</feature>
<comment type="caution">
    <text evidence="5">The sequence shown here is derived from an EMBL/GenBank/DDBJ whole genome shotgun (WGS) entry which is preliminary data.</text>
</comment>
<keyword evidence="2" id="KW-1133">Transmembrane helix</keyword>
<keyword evidence="6" id="KW-1185">Reference proteome</keyword>
<name>A0A9X2D7E1_9ACTN</name>
<reference evidence="5" key="1">
    <citation type="submission" date="2022-05" db="EMBL/GenBank/DDBJ databases">
        <authorList>
            <person name="Tuo L."/>
        </authorList>
    </citation>
    <scope>NUCLEOTIDE SEQUENCE</scope>
    <source>
        <strain evidence="5">BSK12Z-4</strain>
    </source>
</reference>
<dbReference type="RefSeq" id="WP_250827050.1">
    <property type="nucleotide sequence ID" value="NZ_JAMOIL010000010.1"/>
</dbReference>
<feature type="region of interest" description="Disordered" evidence="1">
    <location>
        <begin position="709"/>
        <end position="790"/>
    </location>
</feature>
<dbReference type="Proteomes" id="UP001139485">
    <property type="component" value="Unassembled WGS sequence"/>
</dbReference>
<accession>A0A9X2D7E1</accession>
<dbReference type="AlphaFoldDB" id="A0A9X2D7E1"/>
<feature type="compositionally biased region" description="Gly residues" evidence="1">
    <location>
        <begin position="733"/>
        <end position="790"/>
    </location>
</feature>
<protein>
    <recommendedName>
        <fullName evidence="4">Rhodanese domain-containing protein</fullName>
    </recommendedName>
</protein>
<evidence type="ECO:0000313" key="5">
    <source>
        <dbReference type="EMBL" id="MCM0620419.1"/>
    </source>
</evidence>
<feature type="chain" id="PRO_5040814157" description="Rhodanese domain-containing protein" evidence="3">
    <location>
        <begin position="27"/>
        <end position="790"/>
    </location>
</feature>
<feature type="transmembrane region" description="Helical" evidence="2">
    <location>
        <begin position="213"/>
        <end position="235"/>
    </location>
</feature>
<gene>
    <name evidence="5" type="ORF">M8330_08925</name>
</gene>
<proteinExistence type="predicted"/>
<feature type="compositionally biased region" description="Basic and acidic residues" evidence="1">
    <location>
        <begin position="709"/>
        <end position="718"/>
    </location>
</feature>
<keyword evidence="2" id="KW-0472">Membrane</keyword>
<evidence type="ECO:0000256" key="1">
    <source>
        <dbReference type="SAM" id="MobiDB-lite"/>
    </source>
</evidence>
<feature type="domain" description="Rhodanese" evidence="4">
    <location>
        <begin position="339"/>
        <end position="368"/>
    </location>
</feature>
<feature type="compositionally biased region" description="Gly residues" evidence="1">
    <location>
        <begin position="175"/>
        <end position="195"/>
    </location>
</feature>
<evidence type="ECO:0000313" key="6">
    <source>
        <dbReference type="Proteomes" id="UP001139485"/>
    </source>
</evidence>
<keyword evidence="3" id="KW-0732">Signal</keyword>
<evidence type="ECO:0000256" key="3">
    <source>
        <dbReference type="SAM" id="SignalP"/>
    </source>
</evidence>
<evidence type="ECO:0000259" key="4">
    <source>
        <dbReference type="PROSITE" id="PS50206"/>
    </source>
</evidence>
<evidence type="ECO:0000256" key="2">
    <source>
        <dbReference type="SAM" id="Phobius"/>
    </source>
</evidence>
<dbReference type="InterPro" id="IPR001763">
    <property type="entry name" value="Rhodanese-like_dom"/>
</dbReference>
<keyword evidence="2" id="KW-0812">Transmembrane</keyword>
<organism evidence="5 6">
    <name type="scientific">Nocardioides bruguierae</name>
    <dbReference type="NCBI Taxonomy" id="2945102"/>
    <lineage>
        <taxon>Bacteria</taxon>
        <taxon>Bacillati</taxon>
        <taxon>Actinomycetota</taxon>
        <taxon>Actinomycetes</taxon>
        <taxon>Propionibacteriales</taxon>
        <taxon>Nocardioidaceae</taxon>
        <taxon>Nocardioides</taxon>
    </lineage>
</organism>
<feature type="signal peptide" evidence="3">
    <location>
        <begin position="1"/>
        <end position="26"/>
    </location>
</feature>
<dbReference type="PROSITE" id="PS50206">
    <property type="entry name" value="RHODANESE_3"/>
    <property type="match status" value="1"/>
</dbReference>